<comment type="caution">
    <text evidence="1">The sequence shown here is derived from an EMBL/GenBank/DDBJ whole genome shotgun (WGS) entry which is preliminary data.</text>
</comment>
<accession>A0A7W7KEX4</accession>
<reference evidence="1 2" key="1">
    <citation type="submission" date="2020-08" db="EMBL/GenBank/DDBJ databases">
        <title>Functional genomics of gut bacteria from endangered species of beetles.</title>
        <authorList>
            <person name="Carlos-Shanley C."/>
        </authorList>
    </citation>
    <scope>NUCLEOTIDE SEQUENCE [LARGE SCALE GENOMIC DNA]</scope>
    <source>
        <strain evidence="1 2">S00179</strain>
    </source>
</reference>
<dbReference type="AlphaFoldDB" id="A0A7W7KEX4"/>
<evidence type="ECO:0000313" key="1">
    <source>
        <dbReference type="EMBL" id="MBB4861596.1"/>
    </source>
</evidence>
<gene>
    <name evidence="1" type="ORF">HNP46_000407</name>
</gene>
<dbReference type="EMBL" id="JACHLI010000001">
    <property type="protein sequence ID" value="MBB4861596.1"/>
    <property type="molecule type" value="Genomic_DNA"/>
</dbReference>
<name>A0A7W7KEX4_PSENT</name>
<organism evidence="1 2">
    <name type="scientific">Pseudomonas nitroreducens</name>
    <dbReference type="NCBI Taxonomy" id="46680"/>
    <lineage>
        <taxon>Bacteria</taxon>
        <taxon>Pseudomonadati</taxon>
        <taxon>Pseudomonadota</taxon>
        <taxon>Gammaproteobacteria</taxon>
        <taxon>Pseudomonadales</taxon>
        <taxon>Pseudomonadaceae</taxon>
        <taxon>Pseudomonas</taxon>
    </lineage>
</organism>
<proteinExistence type="predicted"/>
<evidence type="ECO:0000313" key="2">
    <source>
        <dbReference type="Proteomes" id="UP000566995"/>
    </source>
</evidence>
<sequence length="168" mass="18398">MRSQDDDAEVCSICGQEVKFGQPRHSLTGNHWDCMPKVEDVRDVIKRMDDAMTGLCEMAGIPKAKKPPVRAGTGPTTEKVKAKIIAALEKEYGCPITDVVIWVQPPAYRGPRWDLAGWGGTAKAGQISLTFQSWNTMTACAKGETLEVGPDNMTTHGWDISPERKPKA</sequence>
<dbReference type="Proteomes" id="UP000566995">
    <property type="component" value="Unassembled WGS sequence"/>
</dbReference>
<dbReference type="RefSeq" id="WP_184585853.1">
    <property type="nucleotide sequence ID" value="NZ_JACHLI010000001.1"/>
</dbReference>
<protein>
    <submittedName>
        <fullName evidence="1">Uncharacterized protein</fullName>
    </submittedName>
</protein>